<sequence>MVIFHTIQFFQKQHRFPLDYSRLLLIVSFSCNYVFSILRLPYTHALTLLTKAALIAFLVLYIKKIVFSYQENTQNNLLLPNFCRENLSYLLADLATVYIVIASLFKILRWEFGIINGNVLLVIGLFSALVSILASSKSLGK</sequence>
<keyword evidence="1" id="KW-1133">Transmembrane helix</keyword>
<proteinExistence type="predicted"/>
<protein>
    <submittedName>
        <fullName evidence="2">Uncharacterized protein</fullName>
    </submittedName>
</protein>
<reference evidence="2" key="1">
    <citation type="submission" date="2018-06" db="EMBL/GenBank/DDBJ databases">
        <authorList>
            <person name="Zhirakovskaya E."/>
        </authorList>
    </citation>
    <scope>NUCLEOTIDE SEQUENCE</scope>
</reference>
<keyword evidence="1" id="KW-0812">Transmembrane</keyword>
<feature type="transmembrane region" description="Helical" evidence="1">
    <location>
        <begin position="87"/>
        <end position="108"/>
    </location>
</feature>
<dbReference type="EMBL" id="UOEL01000081">
    <property type="protein sequence ID" value="VAW12102.1"/>
    <property type="molecule type" value="Genomic_DNA"/>
</dbReference>
<accession>A0A3B0TC55</accession>
<name>A0A3B0TC55_9ZZZZ</name>
<keyword evidence="1" id="KW-0472">Membrane</keyword>
<feature type="transmembrane region" description="Helical" evidence="1">
    <location>
        <begin position="114"/>
        <end position="134"/>
    </location>
</feature>
<organism evidence="2">
    <name type="scientific">hydrothermal vent metagenome</name>
    <dbReference type="NCBI Taxonomy" id="652676"/>
    <lineage>
        <taxon>unclassified sequences</taxon>
        <taxon>metagenomes</taxon>
        <taxon>ecological metagenomes</taxon>
    </lineage>
</organism>
<evidence type="ECO:0000313" key="2">
    <source>
        <dbReference type="EMBL" id="VAW12102.1"/>
    </source>
</evidence>
<feature type="transmembrane region" description="Helical" evidence="1">
    <location>
        <begin position="20"/>
        <end position="42"/>
    </location>
</feature>
<feature type="transmembrane region" description="Helical" evidence="1">
    <location>
        <begin position="48"/>
        <end position="66"/>
    </location>
</feature>
<gene>
    <name evidence="2" type="ORF">MNBD_BACTEROID03-1129</name>
</gene>
<evidence type="ECO:0000256" key="1">
    <source>
        <dbReference type="SAM" id="Phobius"/>
    </source>
</evidence>
<dbReference type="AlphaFoldDB" id="A0A3B0TC55"/>